<organism evidence="2 3">
    <name type="scientific">Massilia terrae</name>
    <dbReference type="NCBI Taxonomy" id="1811224"/>
    <lineage>
        <taxon>Bacteria</taxon>
        <taxon>Pseudomonadati</taxon>
        <taxon>Pseudomonadota</taxon>
        <taxon>Betaproteobacteria</taxon>
        <taxon>Burkholderiales</taxon>
        <taxon>Oxalobacteraceae</taxon>
        <taxon>Telluria group</taxon>
        <taxon>Massilia</taxon>
    </lineage>
</organism>
<evidence type="ECO:0000256" key="1">
    <source>
        <dbReference type="SAM" id="SignalP"/>
    </source>
</evidence>
<dbReference type="EMBL" id="JANUGU010000004">
    <property type="protein sequence ID" value="MCS0659025.1"/>
    <property type="molecule type" value="Genomic_DNA"/>
</dbReference>
<keyword evidence="3" id="KW-1185">Reference proteome</keyword>
<dbReference type="Proteomes" id="UP001204621">
    <property type="component" value="Unassembled WGS sequence"/>
</dbReference>
<reference evidence="2 3" key="1">
    <citation type="submission" date="2022-08" db="EMBL/GenBank/DDBJ databases">
        <title>Reclassification of Massilia species as members of the genera Telluria, Duganella, Pseudoduganella, Mokoshia gen. nov. and Zemynaea gen. nov. using orthogonal and non-orthogonal genome-based approaches.</title>
        <authorList>
            <person name="Bowman J.P."/>
        </authorList>
    </citation>
    <scope>NUCLEOTIDE SEQUENCE [LARGE SCALE GENOMIC DNA]</scope>
    <source>
        <strain evidence="2 3">JCM 31606</strain>
    </source>
</reference>
<gene>
    <name evidence="2" type="ORF">NX778_13225</name>
</gene>
<name>A0ABT2CYH2_9BURK</name>
<comment type="caution">
    <text evidence="2">The sequence shown here is derived from an EMBL/GenBank/DDBJ whole genome shotgun (WGS) entry which is preliminary data.</text>
</comment>
<accession>A0ABT2CYH2</accession>
<evidence type="ECO:0000313" key="2">
    <source>
        <dbReference type="EMBL" id="MCS0659025.1"/>
    </source>
</evidence>
<evidence type="ECO:0000313" key="3">
    <source>
        <dbReference type="Proteomes" id="UP001204621"/>
    </source>
</evidence>
<keyword evidence="1" id="KW-0732">Signal</keyword>
<feature type="chain" id="PRO_5045916645" evidence="1">
    <location>
        <begin position="25"/>
        <end position="345"/>
    </location>
</feature>
<dbReference type="InterPro" id="IPR022265">
    <property type="entry name" value="CHP03790"/>
</dbReference>
<sequence length="345" mass="38005">MTQSLRRVLILLLALFAYAGAARAQLQFAAESALQPRQLGIVINDDDPNSVEVGEYYRKRRAIPRANVVHVRIPGKPRKLSAPRFHELKEEIDARLGPQVQAVLMIWTAPYAVECNSITGAYTSGFDPTLCARTCARSSPSPYFNSKSAQPYTDFKMRISMLLPAGSVELAKAVIDRGVSSGFRMVPATAYYLTTSETARNSRALFFPPNGRFDARKLVTKRMAADVLEGASDIMIYETGMAQVDKLDTLKFRPGALADHLTSFGGDLLGDGQMSSLRWLEAGATASYGTVSEPCSFWQKFPNPTVLLQHYVQGASAIEAYWKSVAWPTQGLFIGEPLAAPYHRR</sequence>
<dbReference type="RefSeq" id="WP_258812218.1">
    <property type="nucleotide sequence ID" value="NZ_JANUGU010000004.1"/>
</dbReference>
<proteinExistence type="predicted"/>
<protein>
    <submittedName>
        <fullName evidence="2">TIGR03790 family protein</fullName>
    </submittedName>
</protein>
<dbReference type="NCBIfam" id="TIGR03790">
    <property type="entry name" value="TIGR03790 family protein"/>
    <property type="match status" value="1"/>
</dbReference>
<feature type="signal peptide" evidence="1">
    <location>
        <begin position="1"/>
        <end position="24"/>
    </location>
</feature>